<dbReference type="InterPro" id="IPR035461">
    <property type="entry name" value="GmhA/DiaA"/>
</dbReference>
<reference evidence="2 3" key="1">
    <citation type="submission" date="2018-12" db="EMBL/GenBank/DDBJ databases">
        <authorList>
            <person name="Lunina O.N."/>
            <person name="Grouzdev D.S."/>
            <person name="Gorlenko V.M."/>
            <person name="Savvichev A.S."/>
        </authorList>
    </citation>
    <scope>NUCLEOTIDE SEQUENCE [LARGE SCALE GENOMIC DNA]</scope>
    <source>
        <strain evidence="2 3">BrKhr-17</strain>
    </source>
</reference>
<dbReference type="SUPFAM" id="SSF53697">
    <property type="entry name" value="SIS domain"/>
    <property type="match status" value="1"/>
</dbReference>
<dbReference type="GO" id="GO:1901135">
    <property type="term" value="P:carbohydrate derivative metabolic process"/>
    <property type="evidence" value="ECO:0007669"/>
    <property type="project" value="InterPro"/>
</dbReference>
<dbReference type="GO" id="GO:0097367">
    <property type="term" value="F:carbohydrate derivative binding"/>
    <property type="evidence" value="ECO:0007669"/>
    <property type="project" value="InterPro"/>
</dbReference>
<dbReference type="InterPro" id="IPR050099">
    <property type="entry name" value="SIS_GmhA/DiaA_subfam"/>
</dbReference>
<dbReference type="Proteomes" id="UP000279908">
    <property type="component" value="Unassembled WGS sequence"/>
</dbReference>
<dbReference type="Pfam" id="PF13580">
    <property type="entry name" value="SIS_2"/>
    <property type="match status" value="1"/>
</dbReference>
<dbReference type="RefSeq" id="WP_126383992.1">
    <property type="nucleotide sequence ID" value="NZ_RXYK01000005.1"/>
</dbReference>
<sequence length="192" mass="20727">MEFEQRLRAFQEVLQKTVATDQNGGSLQTEDALVQSFGMLKQLRSSGNRLFIIGNGGSAAIASHAVIDFLNVAGIAAHTLHDSAVMTCMANDYGYEQGFARVLDCFASDGDILIAISSSGKSANILNAVAKSKERSAGVITLSGFTESNPLRSLGDLNFWLPSADYGIVEVGHQFLLHNISDRFLAERQELK</sequence>
<dbReference type="PANTHER" id="PTHR30390:SF7">
    <property type="entry name" value="PHOSPHOHEPTOSE ISOMERASE"/>
    <property type="match status" value="1"/>
</dbReference>
<dbReference type="AlphaFoldDB" id="A0A3S0NJ72"/>
<proteinExistence type="predicted"/>
<evidence type="ECO:0000313" key="2">
    <source>
        <dbReference type="EMBL" id="RTY38354.1"/>
    </source>
</evidence>
<accession>A0A3S0NJ72</accession>
<name>A0A3S0NJ72_CHLPH</name>
<dbReference type="InterPro" id="IPR046348">
    <property type="entry name" value="SIS_dom_sf"/>
</dbReference>
<dbReference type="Gene3D" id="3.40.50.10490">
    <property type="entry name" value="Glucose-6-phosphate isomerase like protein, domain 1"/>
    <property type="match status" value="1"/>
</dbReference>
<dbReference type="InterPro" id="IPR001347">
    <property type="entry name" value="SIS_dom"/>
</dbReference>
<comment type="caution">
    <text evidence="2">The sequence shown here is derived from an EMBL/GenBank/DDBJ whole genome shotgun (WGS) entry which is preliminary data.</text>
</comment>
<dbReference type="PROSITE" id="PS51464">
    <property type="entry name" value="SIS"/>
    <property type="match status" value="1"/>
</dbReference>
<feature type="domain" description="SIS" evidence="1">
    <location>
        <begin position="39"/>
        <end position="191"/>
    </location>
</feature>
<protein>
    <submittedName>
        <fullName evidence="2">SIS domain-containing protein</fullName>
    </submittedName>
</protein>
<organism evidence="2 3">
    <name type="scientific">Chlorobium phaeovibrioides</name>
    <dbReference type="NCBI Taxonomy" id="1094"/>
    <lineage>
        <taxon>Bacteria</taxon>
        <taxon>Pseudomonadati</taxon>
        <taxon>Chlorobiota</taxon>
        <taxon>Chlorobiia</taxon>
        <taxon>Chlorobiales</taxon>
        <taxon>Chlorobiaceae</taxon>
        <taxon>Chlorobium/Pelodictyon group</taxon>
        <taxon>Chlorobium</taxon>
    </lineage>
</organism>
<evidence type="ECO:0000313" key="3">
    <source>
        <dbReference type="Proteomes" id="UP000279908"/>
    </source>
</evidence>
<dbReference type="EMBL" id="RXYK01000005">
    <property type="protein sequence ID" value="RTY38354.1"/>
    <property type="molecule type" value="Genomic_DNA"/>
</dbReference>
<evidence type="ECO:0000259" key="1">
    <source>
        <dbReference type="PROSITE" id="PS51464"/>
    </source>
</evidence>
<gene>
    <name evidence="2" type="ORF">EKD02_04510</name>
</gene>
<dbReference type="CDD" id="cd05006">
    <property type="entry name" value="SIS_GmhA"/>
    <property type="match status" value="1"/>
</dbReference>
<dbReference type="PANTHER" id="PTHR30390">
    <property type="entry name" value="SEDOHEPTULOSE 7-PHOSPHATE ISOMERASE / DNAA INITIATOR-ASSOCIATING FACTOR FOR REPLICATION INITIATION"/>
    <property type="match status" value="1"/>
</dbReference>